<dbReference type="Proteomes" id="UP000001349">
    <property type="component" value="Chromosome"/>
</dbReference>
<dbReference type="RefSeq" id="WP_015925563.1">
    <property type="nucleotide sequence ID" value="NC_011898.1"/>
</dbReference>
<dbReference type="InterPro" id="IPR038078">
    <property type="entry name" value="PhoU-like_sf"/>
</dbReference>
<dbReference type="InterPro" id="IPR018445">
    <property type="entry name" value="Put_Phosphate_transp_reg"/>
</dbReference>
<reference evidence="2 3" key="1">
    <citation type="submission" date="2009-01" db="EMBL/GenBank/DDBJ databases">
        <title>Complete sequence of Clostridium cellulolyticum H10.</title>
        <authorList>
            <consortium name="US DOE Joint Genome Institute"/>
            <person name="Lucas S."/>
            <person name="Copeland A."/>
            <person name="Lapidus A."/>
            <person name="Glavina del Rio T."/>
            <person name="Dalin E."/>
            <person name="Tice H."/>
            <person name="Bruce D."/>
            <person name="Goodwin L."/>
            <person name="Pitluck S."/>
            <person name="Chertkov O."/>
            <person name="Saunders E."/>
            <person name="Brettin T."/>
            <person name="Detter J.C."/>
            <person name="Han C."/>
            <person name="Larimer F."/>
            <person name="Land M."/>
            <person name="Hauser L."/>
            <person name="Kyrpides N."/>
            <person name="Ivanova N."/>
            <person name="Zhou J."/>
            <person name="Richardson P."/>
        </authorList>
    </citation>
    <scope>NUCLEOTIDE SEQUENCE [LARGE SCALE GENOMIC DNA]</scope>
    <source>
        <strain evidence="3">ATCC 35319 / DSM 5812 / JCM 6584 / H10</strain>
    </source>
</reference>
<proteinExistence type="inferred from homology"/>
<comment type="similarity">
    <text evidence="1">Belongs to the UPF0111 family.</text>
</comment>
<dbReference type="Gene3D" id="1.20.58.220">
    <property type="entry name" value="Phosphate transport system protein phou homolog 2, domain 2"/>
    <property type="match status" value="1"/>
</dbReference>
<evidence type="ECO:0000313" key="2">
    <source>
        <dbReference type="EMBL" id="ACL76463.1"/>
    </source>
</evidence>
<dbReference type="HOGENOM" id="CLU_086031_0_1_9"/>
<dbReference type="EMBL" id="CP001348">
    <property type="protein sequence ID" value="ACL76463.1"/>
    <property type="molecule type" value="Genomic_DNA"/>
</dbReference>
<evidence type="ECO:0000256" key="1">
    <source>
        <dbReference type="ARBA" id="ARBA00008591"/>
    </source>
</evidence>
<dbReference type="OrthoDB" id="9797568at2"/>
<evidence type="ECO:0008006" key="4">
    <source>
        <dbReference type="Google" id="ProtNLM"/>
    </source>
</evidence>
<dbReference type="PANTHER" id="PTHR37298:SF1">
    <property type="entry name" value="UPF0111 PROTEIN YKAA"/>
    <property type="match status" value="1"/>
</dbReference>
<organism evidence="2 3">
    <name type="scientific">Ruminiclostridium cellulolyticum (strain ATCC 35319 / DSM 5812 / JCM 6584 / H10)</name>
    <name type="common">Clostridium cellulolyticum</name>
    <dbReference type="NCBI Taxonomy" id="394503"/>
    <lineage>
        <taxon>Bacteria</taxon>
        <taxon>Bacillati</taxon>
        <taxon>Bacillota</taxon>
        <taxon>Clostridia</taxon>
        <taxon>Eubacteriales</taxon>
        <taxon>Oscillospiraceae</taxon>
        <taxon>Ruminiclostridium</taxon>
    </lineage>
</organism>
<dbReference type="AlphaFoldDB" id="B8I430"/>
<dbReference type="InterPro" id="IPR052912">
    <property type="entry name" value="UPF0111_domain"/>
</dbReference>
<keyword evidence="3" id="KW-1185">Reference proteome</keyword>
<dbReference type="PANTHER" id="PTHR37298">
    <property type="entry name" value="UPF0111 PROTEIN YKAA"/>
    <property type="match status" value="1"/>
</dbReference>
<evidence type="ECO:0000313" key="3">
    <source>
        <dbReference type="Proteomes" id="UP000001349"/>
    </source>
</evidence>
<protein>
    <recommendedName>
        <fullName evidence="4">Phosphate transport regulator</fullName>
    </recommendedName>
</protein>
<dbReference type="eggNOG" id="COG1392">
    <property type="taxonomic scope" value="Bacteria"/>
</dbReference>
<name>B8I430_RUMCH</name>
<accession>B8I430</accession>
<dbReference type="Pfam" id="PF01865">
    <property type="entry name" value="PhoU_div"/>
    <property type="match status" value="1"/>
</dbReference>
<dbReference type="KEGG" id="cce:Ccel_2118"/>
<dbReference type="STRING" id="394503.Ccel_2118"/>
<sequence length="207" mass="23775">MFRITPKEEKFFDYFIETCEIICKAASLLEDLTTNYVNVNEKISNIEETEHACDSNVHKILNELNQSFITPIDREDIFTIAKELDNITDDIETAAHRFSMYNVKAVKPDAVTLTKLIVRATGELKNVMIEMKNMKKSKKLKEKIIEVNNVEDEADTIFRDAMANLFITENDAVEVIKWKEIYELLENTIDACEDVANIVEGVVMKNA</sequence>
<gene>
    <name evidence="2" type="ordered locus">Ccel_2118</name>
</gene>